<dbReference type="PANTHER" id="PTHR30531:SF12">
    <property type="entry name" value="FLAGELLAR BIOSYNTHETIC PROTEIN FLHB"/>
    <property type="match status" value="1"/>
</dbReference>
<protein>
    <submittedName>
        <fullName evidence="3">EscU/YscU/HrcU family type III secretion system export apparatus switch protein</fullName>
    </submittedName>
</protein>
<reference evidence="3 4" key="1">
    <citation type="submission" date="2020-05" db="EMBL/GenBank/DDBJ databases">
        <title>MicrobeNet Type strains.</title>
        <authorList>
            <person name="Nicholson A.C."/>
        </authorList>
    </citation>
    <scope>NUCLEOTIDE SEQUENCE [LARGE SCALE GENOMIC DNA]</scope>
    <source>
        <strain evidence="3 4">JCM 14547</strain>
    </source>
</reference>
<feature type="region of interest" description="Disordered" evidence="1">
    <location>
        <begin position="1"/>
        <end position="26"/>
    </location>
</feature>
<feature type="transmembrane region" description="Helical" evidence="2">
    <location>
        <begin position="87"/>
        <end position="108"/>
    </location>
</feature>
<keyword evidence="2" id="KW-1133">Transmembrane helix</keyword>
<evidence type="ECO:0000256" key="2">
    <source>
        <dbReference type="SAM" id="Phobius"/>
    </source>
</evidence>
<dbReference type="RefSeq" id="WP_171203577.1">
    <property type="nucleotide sequence ID" value="NZ_BAAANP010000003.1"/>
</dbReference>
<dbReference type="EMBL" id="JABEMA010000194">
    <property type="protein sequence ID" value="NNH23783.1"/>
    <property type="molecule type" value="Genomic_DNA"/>
</dbReference>
<name>A0A849BQX9_9ACTN</name>
<dbReference type="GO" id="GO:0005886">
    <property type="term" value="C:plasma membrane"/>
    <property type="evidence" value="ECO:0007669"/>
    <property type="project" value="TreeGrafter"/>
</dbReference>
<keyword evidence="2" id="KW-0812">Transmembrane</keyword>
<feature type="transmembrane region" description="Helical" evidence="2">
    <location>
        <begin position="190"/>
        <end position="210"/>
    </location>
</feature>
<dbReference type="InterPro" id="IPR006135">
    <property type="entry name" value="T3SS_substrate_exporter"/>
</dbReference>
<accession>A0A849BQX9</accession>
<evidence type="ECO:0000313" key="4">
    <source>
        <dbReference type="Proteomes" id="UP000555552"/>
    </source>
</evidence>
<dbReference type="Pfam" id="PF01312">
    <property type="entry name" value="Bac_export_2"/>
    <property type="match status" value="1"/>
</dbReference>
<keyword evidence="2" id="KW-0472">Membrane</keyword>
<keyword evidence="4" id="KW-1185">Reference proteome</keyword>
<dbReference type="PANTHER" id="PTHR30531">
    <property type="entry name" value="FLAGELLAR BIOSYNTHETIC PROTEIN FLHB"/>
    <property type="match status" value="1"/>
</dbReference>
<comment type="caution">
    <text evidence="3">The sequence shown here is derived from an EMBL/GenBank/DDBJ whole genome shotgun (WGS) entry which is preliminary data.</text>
</comment>
<organism evidence="3 4">
    <name type="scientific">Pseudokineococcus marinus</name>
    <dbReference type="NCBI Taxonomy" id="351215"/>
    <lineage>
        <taxon>Bacteria</taxon>
        <taxon>Bacillati</taxon>
        <taxon>Actinomycetota</taxon>
        <taxon>Actinomycetes</taxon>
        <taxon>Kineosporiales</taxon>
        <taxon>Kineosporiaceae</taxon>
        <taxon>Pseudokineococcus</taxon>
    </lineage>
</organism>
<dbReference type="AlphaFoldDB" id="A0A849BQX9"/>
<proteinExistence type="predicted"/>
<gene>
    <name evidence="3" type="ORF">HLB09_11910</name>
</gene>
<evidence type="ECO:0000256" key="1">
    <source>
        <dbReference type="SAM" id="MobiDB-lite"/>
    </source>
</evidence>
<dbReference type="PRINTS" id="PR00950">
    <property type="entry name" value="TYPE3IMSPROT"/>
</dbReference>
<dbReference type="Gene3D" id="3.40.1690.10">
    <property type="entry name" value="secretion proteins EscU"/>
    <property type="match status" value="1"/>
</dbReference>
<feature type="transmembrane region" description="Helical" evidence="2">
    <location>
        <begin position="147"/>
        <end position="170"/>
    </location>
</feature>
<dbReference type="Proteomes" id="UP000555552">
    <property type="component" value="Unassembled WGS sequence"/>
</dbReference>
<dbReference type="GO" id="GO:0009306">
    <property type="term" value="P:protein secretion"/>
    <property type="evidence" value="ECO:0007669"/>
    <property type="project" value="InterPro"/>
</dbReference>
<evidence type="ECO:0000313" key="3">
    <source>
        <dbReference type="EMBL" id="NNH23783.1"/>
    </source>
</evidence>
<dbReference type="SUPFAM" id="SSF160544">
    <property type="entry name" value="EscU C-terminal domain-like"/>
    <property type="match status" value="1"/>
</dbReference>
<sequence>MAGGDSGEKTEQPTEKRLKEARAEGRVARSPDVGAWLGMAAAGALLPMTVTRGWEAAQTSLQHVRDVAATPDPELAVAALSEGLRSIALVMAPLAAVTVVVAIGAAAAQGGLHPATKNFKPQFSKLSPKQGLTRILGPQAWWEACKILLKTAVLGVVLWLAVKGLTPVLVGAGSLPLGATVDAVGGGTATLIRTAVVAGLALAIADYLVVRKRTLKGVRMTRKEVMDEHKQSEGDPQLKGAIRSKQLAMSRNRMMAEIATADVVLLNPTHVAVALRYEPGKGAPRVVAKGAGAVAAKIRERAAEHRVPMVEDVPLARALHGACALGQEVPAELFTAVARVLAFVMRLRSRGAAAGRHRMPAVPAGA</sequence>
<dbReference type="InterPro" id="IPR029025">
    <property type="entry name" value="T3SS_substrate_exporter_C"/>
</dbReference>